<dbReference type="Pfam" id="PF00076">
    <property type="entry name" value="RRM_1"/>
    <property type="match status" value="1"/>
</dbReference>
<evidence type="ECO:0000256" key="6">
    <source>
        <dbReference type="PROSITE-ProRule" id="PRU00176"/>
    </source>
</evidence>
<keyword evidence="3" id="KW-0677">Repeat</keyword>
<keyword evidence="2" id="KW-0507">mRNA processing</keyword>
<dbReference type="STRING" id="4540.A0A3L6R8S5"/>
<evidence type="ECO:0000256" key="2">
    <source>
        <dbReference type="ARBA" id="ARBA00022664"/>
    </source>
</evidence>
<comment type="caution">
    <text evidence="8">The sequence shown here is derived from an EMBL/GenBank/DDBJ whole genome shotgun (WGS) entry which is preliminary data.</text>
</comment>
<evidence type="ECO:0000259" key="7">
    <source>
        <dbReference type="PROSITE" id="PS50102"/>
    </source>
</evidence>
<dbReference type="Proteomes" id="UP000275267">
    <property type="component" value="Unassembled WGS sequence"/>
</dbReference>
<dbReference type="OrthoDB" id="1099063at2759"/>
<reference evidence="9" key="1">
    <citation type="journal article" date="2019" name="Nat. Commun.">
        <title>The genome of broomcorn millet.</title>
        <authorList>
            <person name="Zou C."/>
            <person name="Miki D."/>
            <person name="Li D."/>
            <person name="Tang Q."/>
            <person name="Xiao L."/>
            <person name="Rajput S."/>
            <person name="Deng P."/>
            <person name="Jia W."/>
            <person name="Huang R."/>
            <person name="Zhang M."/>
            <person name="Sun Y."/>
            <person name="Hu J."/>
            <person name="Fu X."/>
            <person name="Schnable P.S."/>
            <person name="Li F."/>
            <person name="Zhang H."/>
            <person name="Feng B."/>
            <person name="Zhu X."/>
            <person name="Liu R."/>
            <person name="Schnable J.C."/>
            <person name="Zhu J.-K."/>
            <person name="Zhang H."/>
        </authorList>
    </citation>
    <scope>NUCLEOTIDE SEQUENCE [LARGE SCALE GENOMIC DNA]</scope>
</reference>
<protein>
    <recommendedName>
        <fullName evidence="7">RRM domain-containing protein</fullName>
    </recommendedName>
</protein>
<evidence type="ECO:0000313" key="8">
    <source>
        <dbReference type="EMBL" id="RLM98943.1"/>
    </source>
</evidence>
<gene>
    <name evidence="8" type="ORF">C2845_PM06G24060</name>
</gene>
<evidence type="ECO:0000256" key="3">
    <source>
        <dbReference type="ARBA" id="ARBA00022737"/>
    </source>
</evidence>
<dbReference type="GO" id="GO:0005634">
    <property type="term" value="C:nucleus"/>
    <property type="evidence" value="ECO:0007669"/>
    <property type="project" value="UniProtKB-SubCell"/>
</dbReference>
<dbReference type="PROSITE" id="PS50102">
    <property type="entry name" value="RRM"/>
    <property type="match status" value="1"/>
</dbReference>
<sequence length="65" mass="7381">MELALPIFVCISILSNFGCIVVIDLKIPPRPPGFAFVEFEDPRDVEDAIYGRDGYNSHRLWKGLE</sequence>
<dbReference type="InterPro" id="IPR035979">
    <property type="entry name" value="RBD_domain_sf"/>
</dbReference>
<dbReference type="PANTHER" id="PTHR23003:SF62">
    <property type="entry name" value="SERINE_ARGININE (SR)-TYPE SHUTTLING MRNA BINDING PROTEIN NPL3"/>
    <property type="match status" value="1"/>
</dbReference>
<organism evidence="8 9">
    <name type="scientific">Panicum miliaceum</name>
    <name type="common">Proso millet</name>
    <name type="synonym">Broomcorn millet</name>
    <dbReference type="NCBI Taxonomy" id="4540"/>
    <lineage>
        <taxon>Eukaryota</taxon>
        <taxon>Viridiplantae</taxon>
        <taxon>Streptophyta</taxon>
        <taxon>Embryophyta</taxon>
        <taxon>Tracheophyta</taxon>
        <taxon>Spermatophyta</taxon>
        <taxon>Magnoliopsida</taxon>
        <taxon>Liliopsida</taxon>
        <taxon>Poales</taxon>
        <taxon>Poaceae</taxon>
        <taxon>PACMAD clade</taxon>
        <taxon>Panicoideae</taxon>
        <taxon>Panicodae</taxon>
        <taxon>Paniceae</taxon>
        <taxon>Panicinae</taxon>
        <taxon>Panicum</taxon>
        <taxon>Panicum sect. Panicum</taxon>
    </lineage>
</organism>
<comment type="subcellular location">
    <subcellularLocation>
        <location evidence="1">Nucleus</location>
    </subcellularLocation>
</comment>
<dbReference type="InterPro" id="IPR012677">
    <property type="entry name" value="Nucleotide-bd_a/b_plait_sf"/>
</dbReference>
<evidence type="ECO:0000256" key="5">
    <source>
        <dbReference type="ARBA" id="ARBA00023242"/>
    </source>
</evidence>
<keyword evidence="5" id="KW-0539">Nucleus</keyword>
<proteinExistence type="predicted"/>
<dbReference type="Gene3D" id="3.30.70.330">
    <property type="match status" value="1"/>
</dbReference>
<accession>A0A3L6R8S5</accession>
<evidence type="ECO:0000256" key="1">
    <source>
        <dbReference type="ARBA" id="ARBA00004123"/>
    </source>
</evidence>
<dbReference type="GO" id="GO:0006397">
    <property type="term" value="P:mRNA processing"/>
    <property type="evidence" value="ECO:0007669"/>
    <property type="project" value="UniProtKB-KW"/>
</dbReference>
<dbReference type="SUPFAM" id="SSF54928">
    <property type="entry name" value="RNA-binding domain, RBD"/>
    <property type="match status" value="1"/>
</dbReference>
<dbReference type="InterPro" id="IPR050374">
    <property type="entry name" value="RRT5_SRSF_SR"/>
</dbReference>
<dbReference type="AlphaFoldDB" id="A0A3L6R8S5"/>
<dbReference type="GO" id="GO:0003729">
    <property type="term" value="F:mRNA binding"/>
    <property type="evidence" value="ECO:0007669"/>
    <property type="project" value="TreeGrafter"/>
</dbReference>
<dbReference type="GO" id="GO:0005737">
    <property type="term" value="C:cytoplasm"/>
    <property type="evidence" value="ECO:0007669"/>
    <property type="project" value="TreeGrafter"/>
</dbReference>
<keyword evidence="4 6" id="KW-0694">RNA-binding</keyword>
<dbReference type="InterPro" id="IPR000504">
    <property type="entry name" value="RRM_dom"/>
</dbReference>
<name>A0A3L6R8S5_PANMI</name>
<keyword evidence="9" id="KW-1185">Reference proteome</keyword>
<evidence type="ECO:0000313" key="9">
    <source>
        <dbReference type="Proteomes" id="UP000275267"/>
    </source>
</evidence>
<evidence type="ECO:0000256" key="4">
    <source>
        <dbReference type="ARBA" id="ARBA00022884"/>
    </source>
</evidence>
<feature type="domain" description="RRM" evidence="7">
    <location>
        <begin position="1"/>
        <end position="65"/>
    </location>
</feature>
<dbReference type="EMBL" id="PQIB02000009">
    <property type="protein sequence ID" value="RLM98943.1"/>
    <property type="molecule type" value="Genomic_DNA"/>
</dbReference>
<dbReference type="PANTHER" id="PTHR23003">
    <property type="entry name" value="RNA RECOGNITION MOTIF RRM DOMAIN CONTAINING PROTEIN"/>
    <property type="match status" value="1"/>
</dbReference>